<feature type="compositionally biased region" description="Polar residues" evidence="2">
    <location>
        <begin position="88"/>
        <end position="118"/>
    </location>
</feature>
<feature type="compositionally biased region" description="Basic and acidic residues" evidence="2">
    <location>
        <begin position="181"/>
        <end position="197"/>
    </location>
</feature>
<gene>
    <name evidence="3" type="ORF">BDV36DRAFT_261805</name>
</gene>
<evidence type="ECO:0000313" key="4">
    <source>
        <dbReference type="Proteomes" id="UP000325395"/>
    </source>
</evidence>
<evidence type="ECO:0000256" key="2">
    <source>
        <dbReference type="SAM" id="MobiDB-lite"/>
    </source>
</evidence>
<evidence type="ECO:0008006" key="5">
    <source>
        <dbReference type="Google" id="ProtNLM"/>
    </source>
</evidence>
<keyword evidence="1" id="KW-0175">Coiled coil</keyword>
<feature type="region of interest" description="Disordered" evidence="2">
    <location>
        <begin position="36"/>
        <end position="125"/>
    </location>
</feature>
<sequence length="711" mass="79525">MSTSYREPCMRAQFPYQTSFRMSGMSQRSSIRNYFKRPDFSASRDSRYQDPSETLAASSQSSPLTEPPSSFVSNGGSPQTPDGPALQLKQSLLLSVTGSAENSQHQPSSQNTELTASDPTLPPSFNLAQRVVRNGREVVISSDGEDTDTSEVFEDPTSLFLKFAKPDDTSTNEETNNVPSSHERTLRSRPSRDDVKPRRFSLSRVSAPKYKHTIDSLVTQAVDDNETEASIAKLRAALEEENARKATSKSEAAPGLQQLHEGILTSALDDQNDETGLRRLLDAVRRTEAFDMEKSWFFFDHGSELAPPPAFPRNCIPAKSSLSVLRDSESRERAFHSGSVDFALSRGLLPDELVMWMLNSVPSEPRDTLRNAYCRAFKNTTAERIQSLVQPGSIDAIFQRMGARPNALAFSEVIVPDAIPKNSSLRAAPQHHAALLSILNLLRGTADLFSDETREHILSILFRLSLDMSLTRDSMGCSELERTITAVLESIPEETADELVYHVCTSAYETIKDAVFQSRLLTHILPTSSWIAMLRCRLAVAFLTSDPSPLTEEPDVMVYLKRITNVLKDKRFDVKRYKTKDHPEYDYGELMAITTILNIAIDSGWSGVDFSSKDAEREFNSEVDVLADRIKRIFTSIEDSGASHLKRTLAKEALEALHYRIIYSVRTKSRPKRSIFGENGADRQNKKVFDPWKIKIKQNPETPTQQPEASP</sequence>
<feature type="compositionally biased region" description="Polar residues" evidence="2">
    <location>
        <begin position="51"/>
        <end position="80"/>
    </location>
</feature>
<keyword evidence="4" id="KW-1185">Reference proteome</keyword>
<name>A0ABQ6WFN4_9EURO</name>
<accession>A0ABQ6WFN4</accession>
<feature type="compositionally biased region" description="Polar residues" evidence="2">
    <location>
        <begin position="699"/>
        <end position="711"/>
    </location>
</feature>
<organism evidence="3 4">
    <name type="scientific">Aspergillus pseudocaelatus</name>
    <dbReference type="NCBI Taxonomy" id="1825620"/>
    <lineage>
        <taxon>Eukaryota</taxon>
        <taxon>Fungi</taxon>
        <taxon>Dikarya</taxon>
        <taxon>Ascomycota</taxon>
        <taxon>Pezizomycotina</taxon>
        <taxon>Eurotiomycetes</taxon>
        <taxon>Eurotiomycetidae</taxon>
        <taxon>Eurotiales</taxon>
        <taxon>Aspergillaceae</taxon>
        <taxon>Aspergillus</taxon>
        <taxon>Aspergillus subgen. Circumdati</taxon>
    </lineage>
</organism>
<dbReference type="EMBL" id="ML735760">
    <property type="protein sequence ID" value="KAE8415905.1"/>
    <property type="molecule type" value="Genomic_DNA"/>
</dbReference>
<feature type="compositionally biased region" description="Basic and acidic residues" evidence="2">
    <location>
        <begin position="680"/>
        <end position="693"/>
    </location>
</feature>
<proteinExistence type="predicted"/>
<dbReference type="Proteomes" id="UP000325395">
    <property type="component" value="Unassembled WGS sequence"/>
</dbReference>
<feature type="coiled-coil region" evidence="1">
    <location>
        <begin position="224"/>
        <end position="251"/>
    </location>
</feature>
<feature type="region of interest" description="Disordered" evidence="2">
    <location>
        <begin position="673"/>
        <end position="711"/>
    </location>
</feature>
<reference evidence="3 4" key="1">
    <citation type="submission" date="2019-04" db="EMBL/GenBank/DDBJ databases">
        <authorList>
            <consortium name="DOE Joint Genome Institute"/>
            <person name="Mondo S."/>
            <person name="Kjaerbolling I."/>
            <person name="Vesth T."/>
            <person name="Frisvad J.C."/>
            <person name="Nybo J.L."/>
            <person name="Theobald S."/>
            <person name="Kildgaard S."/>
            <person name="Isbrandt T."/>
            <person name="Kuo A."/>
            <person name="Sato A."/>
            <person name="Lyhne E.K."/>
            <person name="Kogle M.E."/>
            <person name="Wiebenga A."/>
            <person name="Kun R.S."/>
            <person name="Lubbers R.J."/>
            <person name="Makela M.R."/>
            <person name="Barry K."/>
            <person name="Chovatia M."/>
            <person name="Clum A."/>
            <person name="Daum C."/>
            <person name="Haridas S."/>
            <person name="He G."/>
            <person name="LaButti K."/>
            <person name="Lipzen A."/>
            <person name="Riley R."/>
            <person name="Salamov A."/>
            <person name="Simmons B.A."/>
            <person name="Magnuson J.K."/>
            <person name="Henrissat B."/>
            <person name="Mortensen U.H."/>
            <person name="Larsen T.O."/>
            <person name="Devries R.P."/>
            <person name="Grigoriev I.V."/>
            <person name="Machida M."/>
            <person name="Baker S.E."/>
            <person name="Andersen M.R."/>
            <person name="Cantor M.N."/>
            <person name="Hua S.X."/>
        </authorList>
    </citation>
    <scope>NUCLEOTIDE SEQUENCE [LARGE SCALE GENOMIC DNA]</scope>
    <source>
        <strain evidence="3 4">CBS 117616</strain>
    </source>
</reference>
<feature type="region of interest" description="Disordered" evidence="2">
    <location>
        <begin position="163"/>
        <end position="199"/>
    </location>
</feature>
<feature type="compositionally biased region" description="Basic and acidic residues" evidence="2">
    <location>
        <begin position="36"/>
        <end position="50"/>
    </location>
</feature>
<protein>
    <recommendedName>
        <fullName evidence="5">Armadillo-type protein</fullName>
    </recommendedName>
</protein>
<evidence type="ECO:0000313" key="3">
    <source>
        <dbReference type="EMBL" id="KAE8415905.1"/>
    </source>
</evidence>
<evidence type="ECO:0000256" key="1">
    <source>
        <dbReference type="SAM" id="Coils"/>
    </source>
</evidence>